<dbReference type="RefSeq" id="WP_119117524.1">
    <property type="nucleotide sequence ID" value="NZ_QWVS01000021.1"/>
</dbReference>
<accession>A0A398BB68</accession>
<feature type="domain" description="Polysaccharide pyruvyl transferase" evidence="1">
    <location>
        <begin position="14"/>
        <end position="263"/>
    </location>
</feature>
<dbReference type="Pfam" id="PF04230">
    <property type="entry name" value="PS_pyruv_trans"/>
    <property type="match status" value="1"/>
</dbReference>
<evidence type="ECO:0000313" key="3">
    <source>
        <dbReference type="Proteomes" id="UP000266016"/>
    </source>
</evidence>
<gene>
    <name evidence="2" type="ORF">D1953_12470</name>
</gene>
<dbReference type="PANTHER" id="PTHR36836:SF1">
    <property type="entry name" value="COLANIC ACID BIOSYNTHESIS PROTEIN WCAK"/>
    <property type="match status" value="1"/>
</dbReference>
<dbReference type="GO" id="GO:0016740">
    <property type="term" value="F:transferase activity"/>
    <property type="evidence" value="ECO:0007669"/>
    <property type="project" value="UniProtKB-KW"/>
</dbReference>
<dbReference type="EMBL" id="QWVS01000021">
    <property type="protein sequence ID" value="RID85110.1"/>
    <property type="molecule type" value="Genomic_DNA"/>
</dbReference>
<dbReference type="AlphaFoldDB" id="A0A398BB68"/>
<dbReference type="PANTHER" id="PTHR36836">
    <property type="entry name" value="COLANIC ACID BIOSYNTHESIS PROTEIN WCAK"/>
    <property type="match status" value="1"/>
</dbReference>
<sequence>MLNIGVCGYYGMGNFGDDLFLKTFKQIFHNHNVFPWSAFVDPNKIDAVIIGGGDLITPYYYNQYYFPPLLENHPTWIYGVGVVDHYNEDTWPVEQIDRHRQRLSKAKKVYLRDDNSARIFKKYNLHKEVKVAPDVVFAYEQPKYPIRKYAGVETIGICVSSYDDFPFQKIVNLLVKLTQKGYHVFLIPVVNQSNNKYSDYTLCRNIRNALLESNPRAAVTLPYNEYDLEMTYSLIQSVDYLISFKLHPALVAIRNEIPTFCFSKMSKVKSLLKMFHLEDFSSDFEIPEQDMIEKVLHFLNLEKDKFSNIKSQVELVESNSMRNLLELKEDIEKTIKKGSS</sequence>
<dbReference type="InterPro" id="IPR007345">
    <property type="entry name" value="Polysacch_pyruvyl_Trfase"/>
</dbReference>
<protein>
    <submittedName>
        <fullName evidence="2">Polysaccharide pyruvyl transferase family protein</fullName>
    </submittedName>
</protein>
<comment type="caution">
    <text evidence="2">The sequence shown here is derived from an EMBL/GenBank/DDBJ whole genome shotgun (WGS) entry which is preliminary data.</text>
</comment>
<keyword evidence="2" id="KW-0808">Transferase</keyword>
<proteinExistence type="predicted"/>
<reference evidence="2 3" key="1">
    <citation type="submission" date="2018-08" db="EMBL/GenBank/DDBJ databases">
        <title>Bacillus jemisoniae sp. nov., Bacillus chryseoplanitiae sp. nov., Bacillus resnikiae sp. nov., and Bacillus frankliniae sp. nov., isolated from Viking spacecraft and associated surfaces.</title>
        <authorList>
            <person name="Seuylemezian A."/>
            <person name="Vaishampayan P."/>
        </authorList>
    </citation>
    <scope>NUCLEOTIDE SEQUENCE [LARGE SCALE GENOMIC DNA]</scope>
    <source>
        <strain evidence="2 3">MA001</strain>
    </source>
</reference>
<keyword evidence="3" id="KW-1185">Reference proteome</keyword>
<dbReference type="Proteomes" id="UP000266016">
    <property type="component" value="Unassembled WGS sequence"/>
</dbReference>
<organism evidence="2 3">
    <name type="scientific">Peribacillus asahii</name>
    <dbReference type="NCBI Taxonomy" id="228899"/>
    <lineage>
        <taxon>Bacteria</taxon>
        <taxon>Bacillati</taxon>
        <taxon>Bacillota</taxon>
        <taxon>Bacilli</taxon>
        <taxon>Bacillales</taxon>
        <taxon>Bacillaceae</taxon>
        <taxon>Peribacillus</taxon>
    </lineage>
</organism>
<name>A0A398BB68_9BACI</name>
<evidence type="ECO:0000259" key="1">
    <source>
        <dbReference type="Pfam" id="PF04230"/>
    </source>
</evidence>
<evidence type="ECO:0000313" key="2">
    <source>
        <dbReference type="EMBL" id="RID85110.1"/>
    </source>
</evidence>